<evidence type="ECO:0000313" key="3">
    <source>
        <dbReference type="EMBL" id="QSQ08786.1"/>
    </source>
</evidence>
<evidence type="ECO:0000256" key="2">
    <source>
        <dbReference type="SAM" id="SignalP"/>
    </source>
</evidence>
<comment type="similarity">
    <text evidence="1">Belongs to the UPF0065 (bug) family.</text>
</comment>
<dbReference type="Gene3D" id="3.40.190.10">
    <property type="entry name" value="Periplasmic binding protein-like II"/>
    <property type="match status" value="1"/>
</dbReference>
<dbReference type="PIRSF" id="PIRSF017082">
    <property type="entry name" value="YflP"/>
    <property type="match status" value="1"/>
</dbReference>
<proteinExistence type="inferred from homology"/>
<evidence type="ECO:0000313" key="4">
    <source>
        <dbReference type="Proteomes" id="UP000662904"/>
    </source>
</evidence>
<dbReference type="CDD" id="cd07012">
    <property type="entry name" value="PBP2_Bug_TTT"/>
    <property type="match status" value="1"/>
</dbReference>
<dbReference type="InterPro" id="IPR042100">
    <property type="entry name" value="Bug_dom1"/>
</dbReference>
<dbReference type="KEGG" id="kme:H0A61_01131"/>
<dbReference type="InterPro" id="IPR005064">
    <property type="entry name" value="BUG"/>
</dbReference>
<sequence length="343" mass="37111">MKNLQRKQIIALCLAFMLAATFVLGGCSKKESAPADQKAEYPTKPFEFVAPGGPGGGWDTTIRMAAKVLGEKEIIEQPMPVINKPGGGGGVGLAYMQEKKGSPYHVVVYSPPLLLINLTGQTQLSYKNLTPLAMLINDFGAFAVPKDSPYRTINDVMEALKKDPKSVKIGGASSPGSMDHIQFLQAAKAAGVKGIKDIQYISFQGGESLAALMGGHIDLLTSGMAETVGPMLSGDIRVLAITAPERVKEGPMASVPTLKEQGIDTAFINWRGLFGPPEMPDYAVKYLTEALSKMVQTLEWKEICQKNGWTEAYMGPEEFGKFLEKTNEEYKALLQEIGLYKGQ</sequence>
<dbReference type="RefSeq" id="WP_206708989.1">
    <property type="nucleotide sequence ID" value="NZ_CP059066.1"/>
</dbReference>
<dbReference type="Proteomes" id="UP000662904">
    <property type="component" value="Chromosome"/>
</dbReference>
<dbReference type="Gene3D" id="3.40.190.150">
    <property type="entry name" value="Bordetella uptake gene, domain 1"/>
    <property type="match status" value="1"/>
</dbReference>
<feature type="signal peptide" evidence="2">
    <location>
        <begin position="1"/>
        <end position="25"/>
    </location>
</feature>
<dbReference type="Pfam" id="PF03401">
    <property type="entry name" value="TctC"/>
    <property type="match status" value="1"/>
</dbReference>
<keyword evidence="4" id="KW-1185">Reference proteome</keyword>
<feature type="chain" id="PRO_5038414312" description="Tripartite tricarboxylate transporter family receptor" evidence="2">
    <location>
        <begin position="26"/>
        <end position="343"/>
    </location>
</feature>
<organism evidence="3 4">
    <name type="scientific">Koleobacter methoxysyntrophicus</name>
    <dbReference type="NCBI Taxonomy" id="2751313"/>
    <lineage>
        <taxon>Bacteria</taxon>
        <taxon>Bacillati</taxon>
        <taxon>Bacillota</taxon>
        <taxon>Clostridia</taxon>
        <taxon>Koleobacterales</taxon>
        <taxon>Koleobacteraceae</taxon>
        <taxon>Koleobacter</taxon>
    </lineage>
</organism>
<dbReference type="PANTHER" id="PTHR42928">
    <property type="entry name" value="TRICARBOXYLATE-BINDING PROTEIN"/>
    <property type="match status" value="1"/>
</dbReference>
<evidence type="ECO:0000256" key="1">
    <source>
        <dbReference type="ARBA" id="ARBA00006987"/>
    </source>
</evidence>
<dbReference type="AlphaFoldDB" id="A0A8A0RNK1"/>
<evidence type="ECO:0008006" key="5">
    <source>
        <dbReference type="Google" id="ProtNLM"/>
    </source>
</evidence>
<dbReference type="PROSITE" id="PS51257">
    <property type="entry name" value="PROKAR_LIPOPROTEIN"/>
    <property type="match status" value="1"/>
</dbReference>
<dbReference type="SUPFAM" id="SSF53850">
    <property type="entry name" value="Periplasmic binding protein-like II"/>
    <property type="match status" value="1"/>
</dbReference>
<accession>A0A8A0RNK1</accession>
<protein>
    <recommendedName>
        <fullName evidence="5">Tripartite tricarboxylate transporter family receptor</fullName>
    </recommendedName>
</protein>
<keyword evidence="2" id="KW-0732">Signal</keyword>
<gene>
    <name evidence="3" type="ORF">H0A61_01131</name>
</gene>
<reference evidence="3" key="1">
    <citation type="submission" date="2020-07" db="EMBL/GenBank/DDBJ databases">
        <title>Koleobacter methoxysyntrophicus gen. nov., sp. nov., a novel anaerobic bacterium isolated from deep subsurface oil field and proposal of Koleobacterales ord. nov. in the phylum Firmicutes.</title>
        <authorList>
            <person name="Sakamoto S."/>
            <person name="Tamaki H."/>
        </authorList>
    </citation>
    <scope>NUCLEOTIDE SEQUENCE</scope>
    <source>
        <strain evidence="3">NRmbB1</strain>
    </source>
</reference>
<name>A0A8A0RNK1_9FIRM</name>
<dbReference type="EMBL" id="CP059066">
    <property type="protein sequence ID" value="QSQ08786.1"/>
    <property type="molecule type" value="Genomic_DNA"/>
</dbReference>
<dbReference type="PANTHER" id="PTHR42928:SF3">
    <property type="entry name" value="UPF0065 PROTEIN YFLP"/>
    <property type="match status" value="1"/>
</dbReference>